<dbReference type="Pfam" id="PF18013">
    <property type="entry name" value="Phage_lysozyme2"/>
    <property type="match status" value="1"/>
</dbReference>
<protein>
    <recommendedName>
        <fullName evidence="1">Phage tail lysozyme domain-containing protein</fullName>
    </recommendedName>
</protein>
<evidence type="ECO:0000259" key="1">
    <source>
        <dbReference type="Pfam" id="PF18013"/>
    </source>
</evidence>
<name>A0A7V6TXW2_9HYPH</name>
<dbReference type="EMBL" id="DUMN01000032">
    <property type="protein sequence ID" value="HHV66225.1"/>
    <property type="molecule type" value="Genomic_DNA"/>
</dbReference>
<evidence type="ECO:0000313" key="2">
    <source>
        <dbReference type="EMBL" id="HHV66225.1"/>
    </source>
</evidence>
<dbReference type="InterPro" id="IPR041219">
    <property type="entry name" value="Phage_lysozyme2"/>
</dbReference>
<gene>
    <name evidence="2" type="ORF">GXX48_01060</name>
</gene>
<accession>A0A7V6TXW2</accession>
<organism evidence="2 3">
    <name type="scientific">Brucella intermedia</name>
    <dbReference type="NCBI Taxonomy" id="94625"/>
    <lineage>
        <taxon>Bacteria</taxon>
        <taxon>Pseudomonadati</taxon>
        <taxon>Pseudomonadota</taxon>
        <taxon>Alphaproteobacteria</taxon>
        <taxon>Hyphomicrobiales</taxon>
        <taxon>Brucellaceae</taxon>
        <taxon>Brucella/Ochrobactrum group</taxon>
        <taxon>Brucella</taxon>
    </lineage>
</organism>
<sequence>MANQRREAVNYQKLTGRAILSDGLLGVAREGGDLERKVAEGFFRLAGVAGQIANEYAEVDGARAGRAAALAGGPGAATISGRVDPASAGGPVGGDFSLTSEVGRKSPPASAAKIKKQLMERGGLKDYQAAAVVGHLTQESNLRASGAVGDQGTAFGLAQWRNERFANLRQFAAGQGKDWRDDETQVDFLIHELNTSEKTAGDALRSSGNLDDAVAAFMGFERPQGWTPQNPRGGHGWSNRLAYAKGALGTVEDVAVDPIQTGATPPADVSPSSARAVAAPGVVPAPVTIDRGKAGGFQPTNSSSIYGRAYDAAGTKTYLQQLDTAMRSDIFNVYMATKDDPVALQSKLNDLKRLQLEDHVFDEIRPEYENAFARMTQPYIEQAIRDQETRRDQQNRAEFLSRTSELETDVQRRIASVSADNPGAVDAVQSAQVAIDDHFDAAVALGVMTADGAAKAKITSRRATAVGFYLRQAENLPSDKVAALRKTMQSDFAAGGLDGLDGDGWEILDAKLDALERSKRVEDNQAKTALAKRGNEFVQRLAAGFEVDEAAFAKFKLDASTATGGQAIVDETVAKIDLAQKLAGMPIQDAQAKVMQLRRDLGSNPTDAQLRTYGYASEFVEAKAKLLADDPVVYVQNADPSVRAAWSEVSADNQASFEKAISATVAAQERLGVV</sequence>
<comment type="caution">
    <text evidence="2">The sequence shown here is derived from an EMBL/GenBank/DDBJ whole genome shotgun (WGS) entry which is preliminary data.</text>
</comment>
<evidence type="ECO:0000313" key="3">
    <source>
        <dbReference type="Proteomes" id="UP000551563"/>
    </source>
</evidence>
<feature type="domain" description="Phage tail lysozyme" evidence="1">
    <location>
        <begin position="111"/>
        <end position="244"/>
    </location>
</feature>
<feature type="non-terminal residue" evidence="2">
    <location>
        <position position="674"/>
    </location>
</feature>
<dbReference type="Gene3D" id="1.10.530.10">
    <property type="match status" value="1"/>
</dbReference>
<dbReference type="AlphaFoldDB" id="A0A7V6TXW2"/>
<reference evidence="2 3" key="1">
    <citation type="journal article" date="2020" name="Biotechnol. Biofuels">
        <title>New insights from the biogas microbiome by comprehensive genome-resolved metagenomics of nearly 1600 species originating from multiple anaerobic digesters.</title>
        <authorList>
            <person name="Campanaro S."/>
            <person name="Treu L."/>
            <person name="Rodriguez-R L.M."/>
            <person name="Kovalovszki A."/>
            <person name="Ziels R.M."/>
            <person name="Maus I."/>
            <person name="Zhu X."/>
            <person name="Kougias P.G."/>
            <person name="Basile A."/>
            <person name="Luo G."/>
            <person name="Schluter A."/>
            <person name="Konstantinidis K.T."/>
            <person name="Angelidaki I."/>
        </authorList>
    </citation>
    <scope>NUCLEOTIDE SEQUENCE [LARGE SCALE GENOMIC DNA]</scope>
    <source>
        <strain evidence="2">AS04akNAM_66</strain>
    </source>
</reference>
<proteinExistence type="predicted"/>
<dbReference type="Proteomes" id="UP000551563">
    <property type="component" value="Unassembled WGS sequence"/>
</dbReference>